<evidence type="ECO:0000313" key="1">
    <source>
        <dbReference type="EMBL" id="CAG8852059.1"/>
    </source>
</evidence>
<reference evidence="1 2" key="1">
    <citation type="submission" date="2021-06" db="EMBL/GenBank/DDBJ databases">
        <authorList>
            <person name="Kallberg Y."/>
            <person name="Tangrot J."/>
            <person name="Rosling A."/>
        </authorList>
    </citation>
    <scope>NUCLEOTIDE SEQUENCE [LARGE SCALE GENOMIC DNA]</scope>
    <source>
        <strain evidence="1 2">120-4 pot B 10/14</strain>
    </source>
</reference>
<gene>
    <name evidence="1" type="ORF">GMARGA_LOCUS41043</name>
</gene>
<feature type="non-terminal residue" evidence="1">
    <location>
        <position position="1"/>
    </location>
</feature>
<name>A0ABN7XBI1_GIGMA</name>
<dbReference type="Proteomes" id="UP000789901">
    <property type="component" value="Unassembled WGS sequence"/>
</dbReference>
<comment type="caution">
    <text evidence="1">The sequence shown here is derived from an EMBL/GenBank/DDBJ whole genome shotgun (WGS) entry which is preliminary data.</text>
</comment>
<protein>
    <submittedName>
        <fullName evidence="1">19906_t:CDS:1</fullName>
    </submittedName>
</protein>
<organism evidence="1 2">
    <name type="scientific">Gigaspora margarita</name>
    <dbReference type="NCBI Taxonomy" id="4874"/>
    <lineage>
        <taxon>Eukaryota</taxon>
        <taxon>Fungi</taxon>
        <taxon>Fungi incertae sedis</taxon>
        <taxon>Mucoromycota</taxon>
        <taxon>Glomeromycotina</taxon>
        <taxon>Glomeromycetes</taxon>
        <taxon>Diversisporales</taxon>
        <taxon>Gigasporaceae</taxon>
        <taxon>Gigaspora</taxon>
    </lineage>
</organism>
<accession>A0ABN7XBI1</accession>
<evidence type="ECO:0000313" key="2">
    <source>
        <dbReference type="Proteomes" id="UP000789901"/>
    </source>
</evidence>
<sequence length="44" mass="4831">TSEIWWVPTATERQIKVIPPLAAGKAHNTVADPKERAHLGGQQQ</sequence>
<dbReference type="EMBL" id="CAJVQB010109475">
    <property type="protein sequence ID" value="CAG8852059.1"/>
    <property type="molecule type" value="Genomic_DNA"/>
</dbReference>
<proteinExistence type="predicted"/>
<keyword evidence="2" id="KW-1185">Reference proteome</keyword>